<reference evidence="1" key="1">
    <citation type="submission" date="2008-01" db="EMBL/GenBank/DDBJ databases">
        <title>Complete sequence of Shewanella halifaxensis HAW-EB4.</title>
        <authorList>
            <consortium name="US DOE Joint Genome Institute"/>
            <person name="Copeland A."/>
            <person name="Lucas S."/>
            <person name="Lapidus A."/>
            <person name="Glavina del Rio T."/>
            <person name="Dalin E."/>
            <person name="Tice H."/>
            <person name="Bruce D."/>
            <person name="Goodwin L."/>
            <person name="Pitluck S."/>
            <person name="Sims D."/>
            <person name="Brettin T."/>
            <person name="Detter J.C."/>
            <person name="Han C."/>
            <person name="Kuske C.R."/>
            <person name="Schmutz J."/>
            <person name="Larimer F."/>
            <person name="Land M."/>
            <person name="Hauser L."/>
            <person name="Kyrpides N."/>
            <person name="Kim E."/>
            <person name="Zhao J.-S."/>
            <person name="Richardson P."/>
        </authorList>
    </citation>
    <scope>NUCLEOTIDE SEQUENCE [LARGE SCALE GENOMIC DNA]</scope>
    <source>
        <strain evidence="1">HAW-EB4</strain>
    </source>
</reference>
<gene>
    <name evidence="1" type="ordered locus">Shal_2994</name>
</gene>
<organism evidence="1 2">
    <name type="scientific">Shewanella halifaxensis (strain HAW-EB4)</name>
    <dbReference type="NCBI Taxonomy" id="458817"/>
    <lineage>
        <taxon>Bacteria</taxon>
        <taxon>Pseudomonadati</taxon>
        <taxon>Pseudomonadota</taxon>
        <taxon>Gammaproteobacteria</taxon>
        <taxon>Alteromonadales</taxon>
        <taxon>Shewanellaceae</taxon>
        <taxon>Shewanella</taxon>
    </lineage>
</organism>
<accession>B0TP96</accession>
<dbReference type="Pfam" id="PF10982">
    <property type="entry name" value="DUF2789"/>
    <property type="match status" value="1"/>
</dbReference>
<dbReference type="Proteomes" id="UP000001317">
    <property type="component" value="Chromosome"/>
</dbReference>
<dbReference type="STRING" id="458817.Shal_2994"/>
<dbReference type="OrthoDB" id="5828847at2"/>
<dbReference type="HOGENOM" id="CLU_177836_0_0_6"/>
<name>B0TP96_SHEHH</name>
<dbReference type="InterPro" id="IPR021250">
    <property type="entry name" value="DUF2789"/>
</dbReference>
<dbReference type="eggNOG" id="COG2040">
    <property type="taxonomic scope" value="Bacteria"/>
</dbReference>
<evidence type="ECO:0000313" key="1">
    <source>
        <dbReference type="EMBL" id="ABZ77543.1"/>
    </source>
</evidence>
<dbReference type="RefSeq" id="WP_012278069.1">
    <property type="nucleotide sequence ID" value="NC_010334.1"/>
</dbReference>
<sequence>MDTTTNDLPNLFLQLGLKNEEAAIEAFIREHSLPDKMQLHEAPFWTASQKHFLVESFNQDAQWSEVIDHLDTLLRKP</sequence>
<evidence type="ECO:0008006" key="3">
    <source>
        <dbReference type="Google" id="ProtNLM"/>
    </source>
</evidence>
<dbReference type="KEGG" id="shl:Shal_2994"/>
<dbReference type="EMBL" id="CP000931">
    <property type="protein sequence ID" value="ABZ77543.1"/>
    <property type="molecule type" value="Genomic_DNA"/>
</dbReference>
<proteinExistence type="predicted"/>
<dbReference type="Gene3D" id="1.10.10.1130">
    <property type="entry name" value="Uncharacterised protein PF10982, DUF2789"/>
    <property type="match status" value="1"/>
</dbReference>
<dbReference type="AlphaFoldDB" id="B0TP96"/>
<keyword evidence="2" id="KW-1185">Reference proteome</keyword>
<evidence type="ECO:0000313" key="2">
    <source>
        <dbReference type="Proteomes" id="UP000001317"/>
    </source>
</evidence>
<dbReference type="InterPro" id="IPR038086">
    <property type="entry name" value="DUF2789_sf"/>
</dbReference>
<protein>
    <recommendedName>
        <fullName evidence="3">DUF2789 domain-containing protein</fullName>
    </recommendedName>
</protein>